<name>A0A9K3PFP8_9STRA</name>
<evidence type="ECO:0000259" key="2">
    <source>
        <dbReference type="Pfam" id="PF00326"/>
    </source>
</evidence>
<dbReference type="OrthoDB" id="416344at2759"/>
<evidence type="ECO:0000256" key="1">
    <source>
        <dbReference type="ARBA" id="ARBA00022801"/>
    </source>
</evidence>
<reference evidence="3" key="2">
    <citation type="submission" date="2021-04" db="EMBL/GenBank/DDBJ databases">
        <authorList>
            <person name="Podell S."/>
        </authorList>
    </citation>
    <scope>NUCLEOTIDE SEQUENCE</scope>
    <source>
        <strain evidence="3">Hildebrandi</strain>
    </source>
</reference>
<dbReference type="InterPro" id="IPR001375">
    <property type="entry name" value="Peptidase_S9_cat"/>
</dbReference>
<keyword evidence="1" id="KW-0378">Hydrolase</keyword>
<dbReference type="GO" id="GO:0006508">
    <property type="term" value="P:proteolysis"/>
    <property type="evidence" value="ECO:0007669"/>
    <property type="project" value="InterPro"/>
</dbReference>
<reference evidence="3" key="1">
    <citation type="journal article" date="2021" name="Sci. Rep.">
        <title>Diploid genomic architecture of Nitzschia inconspicua, an elite biomass production diatom.</title>
        <authorList>
            <person name="Oliver A."/>
            <person name="Podell S."/>
            <person name="Pinowska A."/>
            <person name="Traller J.C."/>
            <person name="Smith S.R."/>
            <person name="McClure R."/>
            <person name="Beliaev A."/>
            <person name="Bohutskyi P."/>
            <person name="Hill E.A."/>
            <person name="Rabines A."/>
            <person name="Zheng H."/>
            <person name="Allen L.Z."/>
            <person name="Kuo A."/>
            <person name="Grigoriev I.V."/>
            <person name="Allen A.E."/>
            <person name="Hazlebeck D."/>
            <person name="Allen E.E."/>
        </authorList>
    </citation>
    <scope>NUCLEOTIDE SEQUENCE</scope>
    <source>
        <strain evidence="3">Hildebrandi</strain>
    </source>
</reference>
<dbReference type="AlphaFoldDB" id="A0A9K3PFP8"/>
<dbReference type="PANTHER" id="PTHR42776:SF27">
    <property type="entry name" value="DIPEPTIDYL PEPTIDASE FAMILY MEMBER 6"/>
    <property type="match status" value="1"/>
</dbReference>
<comment type="caution">
    <text evidence="3">The sequence shown here is derived from an EMBL/GenBank/DDBJ whole genome shotgun (WGS) entry which is preliminary data.</text>
</comment>
<proteinExistence type="predicted"/>
<accession>A0A9K3PFP8</accession>
<evidence type="ECO:0000313" key="3">
    <source>
        <dbReference type="EMBL" id="KAG7345867.1"/>
    </source>
</evidence>
<dbReference type="GO" id="GO:0004252">
    <property type="term" value="F:serine-type endopeptidase activity"/>
    <property type="evidence" value="ECO:0007669"/>
    <property type="project" value="TreeGrafter"/>
</dbReference>
<organism evidence="3 4">
    <name type="scientific">Nitzschia inconspicua</name>
    <dbReference type="NCBI Taxonomy" id="303405"/>
    <lineage>
        <taxon>Eukaryota</taxon>
        <taxon>Sar</taxon>
        <taxon>Stramenopiles</taxon>
        <taxon>Ochrophyta</taxon>
        <taxon>Bacillariophyta</taxon>
        <taxon>Bacillariophyceae</taxon>
        <taxon>Bacillariophycidae</taxon>
        <taxon>Bacillariales</taxon>
        <taxon>Bacillariaceae</taxon>
        <taxon>Nitzschia</taxon>
    </lineage>
</organism>
<dbReference type="EMBL" id="JAGRRH010000021">
    <property type="protein sequence ID" value="KAG7345867.1"/>
    <property type="molecule type" value="Genomic_DNA"/>
</dbReference>
<sequence length="663" mass="74158">MKVSTTTPLPEPVTTTTSEEIIPRSVLFGNPTYASPRLSPDGKYLAYLAPDQDDILNVHVRETSDASTSRIVTQDPSKRGIRIFQWAEDSTTILYRQDFEGDENFHLWAIDISQTDGAVKQAKDLTPGKDVKVSQVITNKRYPDEILISTNARDTKVFDMYRCQYRSGKDDVDVTLTLDTENPGNVIAWGIEDESNEVRFALVRNQEDSSNTLKVRDSVGAEWRELLTFPYGEEGNFVEFCNDNSCYITSSLGRDTKALLKVDLTTGETLQEICSNDKCDVGGVSLDEDTKELRFVSFNYARTERVFFDDTIKQHYDVLEEAAPEGSEVSVVSKTRDESVWVVAFSRSDGPTEYKLYITDSQSLQDLFVSQPELLKYKFAIMEDVRIPTRDGLELVGYLTRSKTEEATPLVLLVHGGPWARDSYGFRSAVQWLANRGYAVLQVNYRGSTGYGKTFLHKGDGEWGVGSMQHDLTDSVQWAIEQGIADPEKVCIYGGSYGGYACLAGLTFTPELYCCGVDIVGPSNVKTLLDSIPSYWGPLRNQMLLKIGDVDNDTEFNKKISPLFHVDNIRAPLLIGQGANDPRVKQAEADQIAFSMQEKGIPVEYVLYPDEGHGFARPDNRIDFNARAELFLQKHLGGRAEEFEQPKGATAVFPLLEKEKTSA</sequence>
<dbReference type="Pfam" id="PF00326">
    <property type="entry name" value="Peptidase_S9"/>
    <property type="match status" value="1"/>
</dbReference>
<dbReference type="Proteomes" id="UP000693970">
    <property type="component" value="Unassembled WGS sequence"/>
</dbReference>
<protein>
    <submittedName>
        <fullName evidence="3">Acylamino acid-releasing enzyme</fullName>
    </submittedName>
</protein>
<feature type="domain" description="Peptidase S9 prolyl oligopeptidase catalytic" evidence="2">
    <location>
        <begin position="426"/>
        <end position="638"/>
    </location>
</feature>
<keyword evidence="4" id="KW-1185">Reference proteome</keyword>
<gene>
    <name evidence="3" type="ORF">IV203_004934</name>
</gene>
<evidence type="ECO:0000313" key="4">
    <source>
        <dbReference type="Proteomes" id="UP000693970"/>
    </source>
</evidence>
<dbReference type="PANTHER" id="PTHR42776">
    <property type="entry name" value="SERINE PEPTIDASE S9 FAMILY MEMBER"/>
    <property type="match status" value="1"/>
</dbReference>